<dbReference type="InterPro" id="IPR051832">
    <property type="entry name" value="mTOR-Rac_regulators"/>
</dbReference>
<dbReference type="InterPro" id="IPR036390">
    <property type="entry name" value="WH_DNA-bd_sf"/>
</dbReference>
<dbReference type="PROSITE" id="PS50003">
    <property type="entry name" value="PH_DOMAIN"/>
    <property type="match status" value="1"/>
</dbReference>
<dbReference type="Gene3D" id="1.20.900.10">
    <property type="entry name" value="Dbl homology (DH) domain"/>
    <property type="match status" value="1"/>
</dbReference>
<feature type="domain" description="DEP" evidence="4">
    <location>
        <begin position="362"/>
        <end position="432"/>
    </location>
</feature>
<organism evidence="5 6">
    <name type="scientific">Monosiga brevicollis</name>
    <name type="common">Choanoflagellate</name>
    <dbReference type="NCBI Taxonomy" id="81824"/>
    <lineage>
        <taxon>Eukaryota</taxon>
        <taxon>Choanoflagellata</taxon>
        <taxon>Craspedida</taxon>
        <taxon>Salpingoecidae</taxon>
        <taxon>Monosiga</taxon>
    </lineage>
</organism>
<dbReference type="CDD" id="cd01224">
    <property type="entry name" value="PH_Collybistin_ASEF"/>
    <property type="match status" value="1"/>
</dbReference>
<dbReference type="GO" id="GO:0035556">
    <property type="term" value="P:intracellular signal transduction"/>
    <property type="evidence" value="ECO:0007669"/>
    <property type="project" value="InterPro"/>
</dbReference>
<evidence type="ECO:0000259" key="4">
    <source>
        <dbReference type="PROSITE" id="PS50186"/>
    </source>
</evidence>
<reference evidence="5 6" key="1">
    <citation type="journal article" date="2008" name="Nature">
        <title>The genome of the choanoflagellate Monosiga brevicollis and the origin of metazoans.</title>
        <authorList>
            <consortium name="JGI Sequencing"/>
            <person name="King N."/>
            <person name="Westbrook M.J."/>
            <person name="Young S.L."/>
            <person name="Kuo A."/>
            <person name="Abedin M."/>
            <person name="Chapman J."/>
            <person name="Fairclough S."/>
            <person name="Hellsten U."/>
            <person name="Isogai Y."/>
            <person name="Letunic I."/>
            <person name="Marr M."/>
            <person name="Pincus D."/>
            <person name="Putnam N."/>
            <person name="Rokas A."/>
            <person name="Wright K.J."/>
            <person name="Zuzow R."/>
            <person name="Dirks W."/>
            <person name="Good M."/>
            <person name="Goodstein D."/>
            <person name="Lemons D."/>
            <person name="Li W."/>
            <person name="Lyons J.B."/>
            <person name="Morris A."/>
            <person name="Nichols S."/>
            <person name="Richter D.J."/>
            <person name="Salamov A."/>
            <person name="Bork P."/>
            <person name="Lim W.A."/>
            <person name="Manning G."/>
            <person name="Miller W.T."/>
            <person name="McGinnis W."/>
            <person name="Shapiro H."/>
            <person name="Tjian R."/>
            <person name="Grigoriev I.V."/>
            <person name="Rokhsar D."/>
        </authorList>
    </citation>
    <scope>NUCLEOTIDE SEQUENCE [LARGE SCALE GENOMIC DNA]</scope>
    <source>
        <strain evidence="6">MX1 / ATCC 50154</strain>
    </source>
</reference>
<dbReference type="PROSITE" id="PS50186">
    <property type="entry name" value="DEP"/>
    <property type="match status" value="1"/>
</dbReference>
<dbReference type="FunCoup" id="A9UUC7">
    <property type="interactions" value="165"/>
</dbReference>
<gene>
    <name evidence="5" type="ORF">MONBRDRAFT_23984</name>
</gene>
<dbReference type="InterPro" id="IPR036388">
    <property type="entry name" value="WH-like_DNA-bd_sf"/>
</dbReference>
<dbReference type="Proteomes" id="UP000001357">
    <property type="component" value="Unassembled WGS sequence"/>
</dbReference>
<dbReference type="PANTHER" id="PTHR22829">
    <property type="entry name" value="DEP DOMAIN PROTEIN"/>
    <property type="match status" value="1"/>
</dbReference>
<dbReference type="GO" id="GO:0005085">
    <property type="term" value="F:guanyl-nucleotide exchange factor activity"/>
    <property type="evidence" value="ECO:0000318"/>
    <property type="project" value="GO_Central"/>
</dbReference>
<dbReference type="InterPro" id="IPR035899">
    <property type="entry name" value="DBL_dom_sf"/>
</dbReference>
<dbReference type="Pfam" id="PF22697">
    <property type="entry name" value="SOS1_NGEF_PH"/>
    <property type="match status" value="1"/>
</dbReference>
<keyword evidence="1" id="KW-0732">Signal</keyword>
<dbReference type="CDD" id="cd04371">
    <property type="entry name" value="DEP"/>
    <property type="match status" value="1"/>
</dbReference>
<dbReference type="InterPro" id="IPR001849">
    <property type="entry name" value="PH_domain"/>
</dbReference>
<dbReference type="OMA" id="HTIARRN"/>
<feature type="domain" description="PH" evidence="2">
    <location>
        <begin position="199"/>
        <end position="327"/>
    </location>
</feature>
<dbReference type="SMART" id="SM00049">
    <property type="entry name" value="DEP"/>
    <property type="match status" value="1"/>
</dbReference>
<dbReference type="SUPFAM" id="SSF46785">
    <property type="entry name" value="Winged helix' DNA-binding domain"/>
    <property type="match status" value="1"/>
</dbReference>
<dbReference type="Pfam" id="PF00610">
    <property type="entry name" value="DEP"/>
    <property type="match status" value="1"/>
</dbReference>
<dbReference type="InterPro" id="IPR011993">
    <property type="entry name" value="PH-like_dom_sf"/>
</dbReference>
<name>A9UUC7_MONBE</name>
<dbReference type="RefSeq" id="XP_001744370.1">
    <property type="nucleotide sequence ID" value="XM_001744318.1"/>
</dbReference>
<accession>A9UUC7</accession>
<dbReference type="InterPro" id="IPR000219">
    <property type="entry name" value="DH_dom"/>
</dbReference>
<dbReference type="GO" id="GO:0030291">
    <property type="term" value="F:protein serine/threonine kinase inhibitor activity"/>
    <property type="evidence" value="ECO:0000318"/>
    <property type="project" value="GO_Central"/>
</dbReference>
<dbReference type="KEGG" id="mbr:MONBRDRAFT_23984"/>
<dbReference type="Gene3D" id="2.30.29.30">
    <property type="entry name" value="Pleckstrin-homology domain (PH domain)/Phosphotyrosine-binding domain (PTB)"/>
    <property type="match status" value="1"/>
</dbReference>
<dbReference type="Gene3D" id="1.10.10.10">
    <property type="entry name" value="Winged helix-like DNA-binding domain superfamily/Winged helix DNA-binding domain"/>
    <property type="match status" value="1"/>
</dbReference>
<dbReference type="eggNOG" id="KOG4428">
    <property type="taxonomic scope" value="Eukaryota"/>
</dbReference>
<sequence>MHSSGLCLHILFICVLGSLCPCCPFQSYIEPLQKCEHVSEDAIRDVFVNLVDILTFQAEFVDALEAAFANEGDDVACQRVFLQHVRGLQRLYGLLDHPDVRSFIRACQLRSQSKLNLEAYLLSVMQRICKYPLLFKELLKRSSTDTQRQVTQQAYEAMAHVAHVVNEDKRRFERLEAIDAWQNQVEGWTGPNLRDTSTQLLFCGTLLKFSISHGKSAHSDLRTFFLFDNELIYCKGVPAAVAKENPIIPVEDALKDAAGLVFKGRISTQNMSLLDLDDGRAHVQTSGQAVQNAFKVSNVSKGKWYVLQADSTAVKQQWLEALHAEVERIAQSQEGKMASFDDHSELSGRLLAAVRAAEPRVIRDHKTMLTSLRNVFYGQDLVRWLLAQRWDGLDTEESAVVYGQTLVDVGIIHHAHDRAGFENGKLLYRFRQDDGTFDDHASSHDTVNKDEHVFKDKSLFYRFSADDAVSNPICQGSRVSTISRVGQPIAGAQSGNDPVNGDDLSEGTLGEVAEAIKNTPSRLELTVEHAGLFARRDEELSAMARYVYTSSSSRQLTVIESLQRSAHGLRAAEAFARVLIQEDEMLLETLLDTASTNLVAGDFVKRSADKDSRNRALEAINLHTYIIEVFGDTRGVAAHAWTTVGAFAAHHLGFRNTASGWKNRLIEVALSEGDELEMHEDTAMHGTNELIWVRNVTQNAEGYAPVRLIMRTGALTSTQVDAAVEQAEAIKANAAAIVRILQGVAWEIAFPEAKLRHLAVTALRVAVASAKLQAGGDMADVNAAAAATVAAARACVVQLCMQAAVLGVLDQESNAYLNWDIQEGSEHRLDSIRSAALSALTSGFCEKLQLSIEHGDRNAGASLQWLNDVALHGVLAIFTSLLSTGGTELGYKIGLLGSRRHLVVEITVDPTTWQLLPPELQHAYIPVCAVLFNQGINQVQTEVLKVGGDQLQNEINAASWQLLEQHADAVRSHLTEQAGEHNTLYYRHKEERIRELQTRIAAAVTRSGIKNSALLHLVAELGDLLHGLQFISCKSAKDRTAMFATAQAAETLVRHHGMPFNQLRVSLDVTRQSGVRRSNVTFNTGKNVFAFNDDQVKVSSTTCRGTCSRQHPILLHAVCVVFDSQNHLPLLLRPPPGSYGKNMT</sequence>
<dbReference type="GeneID" id="5889588"/>
<keyword evidence="6" id="KW-1185">Reference proteome</keyword>
<dbReference type="SUPFAM" id="SSF50729">
    <property type="entry name" value="PH domain-like"/>
    <property type="match status" value="1"/>
</dbReference>
<dbReference type="SUPFAM" id="SSF48065">
    <property type="entry name" value="DBL homology domain (DH-domain)"/>
    <property type="match status" value="1"/>
</dbReference>
<proteinExistence type="predicted"/>
<feature type="domain" description="DH" evidence="3">
    <location>
        <begin position="26"/>
        <end position="168"/>
    </location>
</feature>
<evidence type="ECO:0000313" key="5">
    <source>
        <dbReference type="EMBL" id="EDQ91073.1"/>
    </source>
</evidence>
<dbReference type="InParanoid" id="A9UUC7"/>
<evidence type="ECO:0000313" key="6">
    <source>
        <dbReference type="Proteomes" id="UP000001357"/>
    </source>
</evidence>
<dbReference type="STRING" id="81824.A9UUC7"/>
<feature type="chain" id="PRO_5002742441" evidence="1">
    <location>
        <begin position="18"/>
        <end position="1144"/>
    </location>
</feature>
<dbReference type="InterPro" id="IPR055251">
    <property type="entry name" value="SOS1_NGEF_PH"/>
</dbReference>
<dbReference type="SMART" id="SM00325">
    <property type="entry name" value="RhoGEF"/>
    <property type="match status" value="1"/>
</dbReference>
<dbReference type="AlphaFoldDB" id="A9UUC7"/>
<feature type="signal peptide" evidence="1">
    <location>
        <begin position="1"/>
        <end position="17"/>
    </location>
</feature>
<dbReference type="InterPro" id="IPR000591">
    <property type="entry name" value="DEP_dom"/>
</dbReference>
<dbReference type="EMBL" id="CH991546">
    <property type="protein sequence ID" value="EDQ91073.1"/>
    <property type="molecule type" value="Genomic_DNA"/>
</dbReference>
<dbReference type="SMART" id="SM00233">
    <property type="entry name" value="PH"/>
    <property type="match status" value="1"/>
</dbReference>
<dbReference type="Pfam" id="PF00621">
    <property type="entry name" value="RhoGEF"/>
    <property type="match status" value="1"/>
</dbReference>
<evidence type="ECO:0000259" key="2">
    <source>
        <dbReference type="PROSITE" id="PS50003"/>
    </source>
</evidence>
<dbReference type="PROSITE" id="PS50010">
    <property type="entry name" value="DH_2"/>
    <property type="match status" value="1"/>
</dbReference>
<protein>
    <submittedName>
        <fullName evidence="5">Uncharacterized protein</fullName>
    </submittedName>
</protein>
<evidence type="ECO:0000256" key="1">
    <source>
        <dbReference type="SAM" id="SignalP"/>
    </source>
</evidence>
<dbReference type="PANTHER" id="PTHR22829:SF16">
    <property type="entry name" value="PH DOMAIN-CONTAINING PROTEIN"/>
    <property type="match status" value="1"/>
</dbReference>
<dbReference type="eggNOG" id="KOG3519">
    <property type="taxonomic scope" value="Eukaryota"/>
</dbReference>
<evidence type="ECO:0000259" key="3">
    <source>
        <dbReference type="PROSITE" id="PS50010"/>
    </source>
</evidence>
<dbReference type="GO" id="GO:0005096">
    <property type="term" value="F:GTPase activator activity"/>
    <property type="evidence" value="ECO:0000318"/>
    <property type="project" value="GO_Central"/>
</dbReference>